<evidence type="ECO:0008006" key="4">
    <source>
        <dbReference type="Google" id="ProtNLM"/>
    </source>
</evidence>
<dbReference type="EnsemblPlants" id="KEH17212">
    <property type="protein sequence ID" value="KEH17212"/>
    <property type="gene ID" value="MTR_0031s0120"/>
</dbReference>
<dbReference type="AlphaFoldDB" id="A0A072TII2"/>
<name>A0A072TII2_MEDTR</name>
<accession>A0A072TII2</accession>
<dbReference type="EMBL" id="KL402756">
    <property type="protein sequence ID" value="KEH17212.1"/>
    <property type="molecule type" value="Genomic_DNA"/>
</dbReference>
<evidence type="ECO:0000313" key="3">
    <source>
        <dbReference type="Proteomes" id="UP000002051"/>
    </source>
</evidence>
<dbReference type="Proteomes" id="UP000002051">
    <property type="component" value="Unassembled WGS sequence"/>
</dbReference>
<reference evidence="1 3" key="2">
    <citation type="journal article" date="2014" name="BMC Genomics">
        <title>An improved genome release (version Mt4.0) for the model legume Medicago truncatula.</title>
        <authorList>
            <person name="Tang H."/>
            <person name="Krishnakumar V."/>
            <person name="Bidwell S."/>
            <person name="Rosen B."/>
            <person name="Chan A."/>
            <person name="Zhou S."/>
            <person name="Gentzbittel L."/>
            <person name="Childs K.L."/>
            <person name="Yandell M."/>
            <person name="Gundlach H."/>
            <person name="Mayer K.F."/>
            <person name="Schwartz D.C."/>
            <person name="Town C.D."/>
        </authorList>
    </citation>
    <scope>GENOME REANNOTATION</scope>
    <source>
        <strain evidence="1">A17</strain>
        <strain evidence="2 3">cv. Jemalong A17</strain>
    </source>
</reference>
<reference evidence="2" key="3">
    <citation type="submission" date="2015-06" db="UniProtKB">
        <authorList>
            <consortium name="EnsemblPlants"/>
        </authorList>
    </citation>
    <scope>IDENTIFICATION</scope>
    <source>
        <strain evidence="2">cv. Jemalong A17</strain>
    </source>
</reference>
<proteinExistence type="predicted"/>
<evidence type="ECO:0000313" key="1">
    <source>
        <dbReference type="EMBL" id="KEH17212.1"/>
    </source>
</evidence>
<gene>
    <name evidence="1" type="ORF">MTR_0031s0120</name>
</gene>
<dbReference type="PANTHER" id="PTHR34427">
    <property type="entry name" value="DUF4283 DOMAIN PROTEIN"/>
    <property type="match status" value="1"/>
</dbReference>
<evidence type="ECO:0000313" key="2">
    <source>
        <dbReference type="EnsemblPlants" id="KEH17212"/>
    </source>
</evidence>
<sequence length="389" mass="43018">MFGSVIVVFGLVKRGLTSLHIEGEARVVNAVGMEEGGKDSVFIVVKSDGIRNVRIAKQKEVVQGVGAVSLRVGDVDVPVGGQERGAKVKKVAVVEKNAGGKEVAEVSKSTDQVGVAEGMDGPSKSIRCEMKRKEADTSVIVKEQQRSHYIPVFHSRSQDLKWAHSGLVATVLEEESTLAIQQKMEDAGFPKVVITPIGGDRVFLHCNEGEEMWTIFNDAIHFFGMMFSTIRKWSPSEVMYERGAWLHVYGIPINARFIRSDECTVDKARLDFARVLISTPHIEIANTTAAFLIDNCNYIVMLVEEWGCNLGEDAFMTEEVIDSRPETLSNPSNVNDLDMVQGEWELDELVTDLHREWGDHGGQHVGSNTKQNLCQNQQTNCNTSLPKSN</sequence>
<reference evidence="1 3" key="1">
    <citation type="journal article" date="2011" name="Nature">
        <title>The Medicago genome provides insight into the evolution of rhizobial symbioses.</title>
        <authorList>
            <person name="Young N.D."/>
            <person name="Debelle F."/>
            <person name="Oldroyd G.E."/>
            <person name="Geurts R."/>
            <person name="Cannon S.B."/>
            <person name="Udvardi M.K."/>
            <person name="Benedito V.A."/>
            <person name="Mayer K.F."/>
            <person name="Gouzy J."/>
            <person name="Schoof H."/>
            <person name="Van de Peer Y."/>
            <person name="Proost S."/>
            <person name="Cook D.R."/>
            <person name="Meyers B.C."/>
            <person name="Spannagl M."/>
            <person name="Cheung F."/>
            <person name="De Mita S."/>
            <person name="Krishnakumar V."/>
            <person name="Gundlach H."/>
            <person name="Zhou S."/>
            <person name="Mudge J."/>
            <person name="Bharti A.K."/>
            <person name="Murray J.D."/>
            <person name="Naoumkina M.A."/>
            <person name="Rosen B."/>
            <person name="Silverstein K.A."/>
            <person name="Tang H."/>
            <person name="Rombauts S."/>
            <person name="Zhao P.X."/>
            <person name="Zhou P."/>
            <person name="Barbe V."/>
            <person name="Bardou P."/>
            <person name="Bechner M."/>
            <person name="Bellec A."/>
            <person name="Berger A."/>
            <person name="Berges H."/>
            <person name="Bidwell S."/>
            <person name="Bisseling T."/>
            <person name="Choisne N."/>
            <person name="Couloux A."/>
            <person name="Denny R."/>
            <person name="Deshpande S."/>
            <person name="Dai X."/>
            <person name="Doyle J.J."/>
            <person name="Dudez A.M."/>
            <person name="Farmer A.D."/>
            <person name="Fouteau S."/>
            <person name="Franken C."/>
            <person name="Gibelin C."/>
            <person name="Gish J."/>
            <person name="Goldstein S."/>
            <person name="Gonzalez A.J."/>
            <person name="Green P.J."/>
            <person name="Hallab A."/>
            <person name="Hartog M."/>
            <person name="Hua A."/>
            <person name="Humphray S.J."/>
            <person name="Jeong D.H."/>
            <person name="Jing Y."/>
            <person name="Jocker A."/>
            <person name="Kenton S.M."/>
            <person name="Kim D.J."/>
            <person name="Klee K."/>
            <person name="Lai H."/>
            <person name="Lang C."/>
            <person name="Lin S."/>
            <person name="Macmil S.L."/>
            <person name="Magdelenat G."/>
            <person name="Matthews L."/>
            <person name="McCorrison J."/>
            <person name="Monaghan E.L."/>
            <person name="Mun J.H."/>
            <person name="Najar F.Z."/>
            <person name="Nicholson C."/>
            <person name="Noirot C."/>
            <person name="O'Bleness M."/>
            <person name="Paule C.R."/>
            <person name="Poulain J."/>
            <person name="Prion F."/>
            <person name="Qin B."/>
            <person name="Qu C."/>
            <person name="Retzel E.F."/>
            <person name="Riddle C."/>
            <person name="Sallet E."/>
            <person name="Samain S."/>
            <person name="Samson N."/>
            <person name="Sanders I."/>
            <person name="Saurat O."/>
            <person name="Scarpelli C."/>
            <person name="Schiex T."/>
            <person name="Segurens B."/>
            <person name="Severin A.J."/>
            <person name="Sherrier D.J."/>
            <person name="Shi R."/>
            <person name="Sims S."/>
            <person name="Singer S.R."/>
            <person name="Sinharoy S."/>
            <person name="Sterck L."/>
            <person name="Viollet A."/>
            <person name="Wang B.B."/>
            <person name="Wang K."/>
            <person name="Wang M."/>
            <person name="Wang X."/>
            <person name="Warfsmann J."/>
            <person name="Weissenbach J."/>
            <person name="White D.D."/>
            <person name="White J.D."/>
            <person name="Wiley G.B."/>
            <person name="Wincker P."/>
            <person name="Xing Y."/>
            <person name="Yang L."/>
            <person name="Yao Z."/>
            <person name="Ying F."/>
            <person name="Zhai J."/>
            <person name="Zhou L."/>
            <person name="Zuber A."/>
            <person name="Denarie J."/>
            <person name="Dixon R.A."/>
            <person name="May G.D."/>
            <person name="Schwartz D.C."/>
            <person name="Rogers J."/>
            <person name="Quetier F."/>
            <person name="Town C.D."/>
            <person name="Roe B.A."/>
        </authorList>
    </citation>
    <scope>NUCLEOTIDE SEQUENCE [LARGE SCALE GENOMIC DNA]</scope>
    <source>
        <strain evidence="1">A17</strain>
        <strain evidence="2 3">cv. Jemalong A17</strain>
    </source>
</reference>
<dbReference type="PANTHER" id="PTHR34427:SF5">
    <property type="entry name" value="DUF4283 DOMAIN-CONTAINING PROTEIN"/>
    <property type="match status" value="1"/>
</dbReference>
<keyword evidence="3" id="KW-1185">Reference proteome</keyword>
<dbReference type="HOGENOM" id="CLU_710538_0_0_1"/>
<organism evidence="1 3">
    <name type="scientific">Medicago truncatula</name>
    <name type="common">Barrel medic</name>
    <name type="synonym">Medicago tribuloides</name>
    <dbReference type="NCBI Taxonomy" id="3880"/>
    <lineage>
        <taxon>Eukaryota</taxon>
        <taxon>Viridiplantae</taxon>
        <taxon>Streptophyta</taxon>
        <taxon>Embryophyta</taxon>
        <taxon>Tracheophyta</taxon>
        <taxon>Spermatophyta</taxon>
        <taxon>Magnoliopsida</taxon>
        <taxon>eudicotyledons</taxon>
        <taxon>Gunneridae</taxon>
        <taxon>Pentapetalae</taxon>
        <taxon>rosids</taxon>
        <taxon>fabids</taxon>
        <taxon>Fabales</taxon>
        <taxon>Fabaceae</taxon>
        <taxon>Papilionoideae</taxon>
        <taxon>50 kb inversion clade</taxon>
        <taxon>NPAAA clade</taxon>
        <taxon>Hologalegina</taxon>
        <taxon>IRL clade</taxon>
        <taxon>Trifolieae</taxon>
        <taxon>Medicago</taxon>
    </lineage>
</organism>
<protein>
    <recommendedName>
        <fullName evidence="4">DUF4283 domain protein</fullName>
    </recommendedName>
</protein>